<reference evidence="1 2" key="1">
    <citation type="submission" date="2019-07" db="EMBL/GenBank/DDBJ databases">
        <title>Rapid identification of Enteric Bacteria from Whole Genome Sequences (WGS) using Average Nucleotide Identity (ANI).</title>
        <authorList>
            <person name="Lane C."/>
        </authorList>
    </citation>
    <scope>NUCLEOTIDE SEQUENCE [LARGE SCALE GENOMIC DNA]</scope>
    <source>
        <strain evidence="1 2">2013D-9588</strain>
    </source>
</reference>
<evidence type="ECO:0000313" key="1">
    <source>
        <dbReference type="EMBL" id="TWO27737.1"/>
    </source>
</evidence>
<protein>
    <submittedName>
        <fullName evidence="1">Uncharacterized protein</fullName>
    </submittedName>
</protein>
<organism evidence="1 2">
    <name type="scientific">Campylobacter lanienae</name>
    <dbReference type="NCBI Taxonomy" id="75658"/>
    <lineage>
        <taxon>Bacteria</taxon>
        <taxon>Pseudomonadati</taxon>
        <taxon>Campylobacterota</taxon>
        <taxon>Epsilonproteobacteria</taxon>
        <taxon>Campylobacterales</taxon>
        <taxon>Campylobacteraceae</taxon>
        <taxon>Campylobacter</taxon>
    </lineage>
</organism>
<keyword evidence="2" id="KW-1185">Reference proteome</keyword>
<accession>A0ABY3G6Z5</accession>
<proteinExistence type="predicted"/>
<gene>
    <name evidence="1" type="ORF">XK09_06810</name>
</gene>
<evidence type="ECO:0000313" key="2">
    <source>
        <dbReference type="Proteomes" id="UP000321599"/>
    </source>
</evidence>
<dbReference type="EMBL" id="VOAV01000030">
    <property type="protein sequence ID" value="TWO27737.1"/>
    <property type="molecule type" value="Genomic_DNA"/>
</dbReference>
<comment type="caution">
    <text evidence="1">The sequence shown here is derived from an EMBL/GenBank/DDBJ whole genome shotgun (WGS) entry which is preliminary data.</text>
</comment>
<dbReference type="RefSeq" id="WP_147499092.1">
    <property type="nucleotide sequence ID" value="NZ_VOAV01000030.1"/>
</dbReference>
<sequence>MDTNLTNYLEFLENSSKFKAMDKAAKAQMLSQINELIKSEALWVRNSHKDESKRQLKKLFLLGFILK</sequence>
<name>A0ABY3G6Z5_9BACT</name>
<dbReference type="Proteomes" id="UP000321599">
    <property type="component" value="Unassembled WGS sequence"/>
</dbReference>